<feature type="compositionally biased region" description="Basic and acidic residues" evidence="1">
    <location>
        <begin position="84"/>
        <end position="98"/>
    </location>
</feature>
<feature type="compositionally biased region" description="Basic residues" evidence="1">
    <location>
        <begin position="99"/>
        <end position="129"/>
    </location>
</feature>
<proteinExistence type="predicted"/>
<sequence>GDEAAHSARDEEGLVHPGERRGAPRLGAARPLLRGMADLPRHRRSAHGHHPRRRRQRMVRAGGVDLRRSRRDLDPLQRGPRLRRGGDADPRGVELGERARRRAVRRRRAGRAVPQRGRRRALAAHRRAARPPVAAALAARRRRADPARAGAAPHGRAPALGRHLQRRRLPHRGWRRHLAAAQQRDPLRLPAGGPALPGIRPVRARAGDGAGHAGPPVPAEPLRHVPERRRRAELAEHRGRPALLLRLPRGGASARPGDAVPAAAERRQRRPLRAG</sequence>
<reference evidence="2" key="1">
    <citation type="submission" date="2020-02" db="EMBL/GenBank/DDBJ databases">
        <authorList>
            <person name="Meier V. D."/>
        </authorList>
    </citation>
    <scope>NUCLEOTIDE SEQUENCE</scope>
    <source>
        <strain evidence="2">AVDCRST_MAG04</strain>
    </source>
</reference>
<feature type="compositionally biased region" description="Basic and acidic residues" evidence="1">
    <location>
        <begin position="221"/>
        <end position="239"/>
    </location>
</feature>
<accession>A0A6J4HBI5</accession>
<evidence type="ECO:0000313" key="2">
    <source>
        <dbReference type="EMBL" id="CAA9218965.1"/>
    </source>
</evidence>
<dbReference type="AlphaFoldDB" id="A0A6J4HBI5"/>
<gene>
    <name evidence="2" type="ORF">AVDCRST_MAG04-526</name>
</gene>
<feature type="compositionally biased region" description="Basic and acidic residues" evidence="1">
    <location>
        <begin position="1"/>
        <end position="22"/>
    </location>
</feature>
<feature type="compositionally biased region" description="Basic residues" evidence="1">
    <location>
        <begin position="41"/>
        <end position="58"/>
    </location>
</feature>
<feature type="non-terminal residue" evidence="2">
    <location>
        <position position="1"/>
    </location>
</feature>
<feature type="compositionally biased region" description="Basic and acidic residues" evidence="1">
    <location>
        <begin position="65"/>
        <end position="75"/>
    </location>
</feature>
<feature type="compositionally biased region" description="Low complexity" evidence="1">
    <location>
        <begin position="24"/>
        <end position="35"/>
    </location>
</feature>
<feature type="region of interest" description="Disordered" evidence="1">
    <location>
        <begin position="206"/>
        <end position="275"/>
    </location>
</feature>
<feature type="compositionally biased region" description="Low complexity" evidence="1">
    <location>
        <begin position="241"/>
        <end position="252"/>
    </location>
</feature>
<feature type="region of interest" description="Disordered" evidence="1">
    <location>
        <begin position="1"/>
        <end position="134"/>
    </location>
</feature>
<feature type="non-terminal residue" evidence="2">
    <location>
        <position position="275"/>
    </location>
</feature>
<evidence type="ECO:0000256" key="1">
    <source>
        <dbReference type="SAM" id="MobiDB-lite"/>
    </source>
</evidence>
<dbReference type="EMBL" id="CADCTL010000041">
    <property type="protein sequence ID" value="CAA9218965.1"/>
    <property type="molecule type" value="Genomic_DNA"/>
</dbReference>
<organism evidence="2">
    <name type="scientific">uncultured Acetobacteraceae bacterium</name>
    <dbReference type="NCBI Taxonomy" id="169975"/>
    <lineage>
        <taxon>Bacteria</taxon>
        <taxon>Pseudomonadati</taxon>
        <taxon>Pseudomonadota</taxon>
        <taxon>Alphaproteobacteria</taxon>
        <taxon>Acetobacterales</taxon>
        <taxon>Acetobacteraceae</taxon>
        <taxon>environmental samples</taxon>
    </lineage>
</organism>
<name>A0A6J4HBI5_9PROT</name>
<protein>
    <submittedName>
        <fullName evidence="2">GH74</fullName>
    </submittedName>
</protein>